<evidence type="ECO:0000313" key="1">
    <source>
        <dbReference type="EMBL" id="QSS52976.1"/>
    </source>
</evidence>
<protein>
    <submittedName>
        <fullName evidence="1">Uncharacterized protein</fullName>
    </submittedName>
</protein>
<dbReference type="VEuPathDB" id="FungiDB:I7I53_00080"/>
<dbReference type="AlphaFoldDB" id="A0A8A1LGF0"/>
<sequence length="65" mass="7461">MDGNVQFAEAKKQTRWILDGGFFFPNKNYSFKYQTGNGWNLGLTKGKKKKNLFHANLKVYESAPS</sequence>
<dbReference type="Proteomes" id="UP000663419">
    <property type="component" value="Chromosome 3"/>
</dbReference>
<name>A0A8A1LGF0_AJEC8</name>
<gene>
    <name evidence="1" type="ORF">I7I53_00080</name>
</gene>
<accession>A0A8A1LGF0</accession>
<reference evidence="1" key="1">
    <citation type="submission" date="2021-01" db="EMBL/GenBank/DDBJ databases">
        <title>Chromosome-level genome assembly of a human fungal pathogen reveals clustering of transcriptionally co-regulated genes.</title>
        <authorList>
            <person name="Voorhies M."/>
            <person name="Cohen S."/>
            <person name="Shea T.P."/>
            <person name="Petrus S."/>
            <person name="Munoz J.F."/>
            <person name="Poplawski S."/>
            <person name="Goldman W.E."/>
            <person name="Michael T."/>
            <person name="Cuomo C.A."/>
            <person name="Sil A."/>
            <person name="Beyhan S."/>
        </authorList>
    </citation>
    <scope>NUCLEOTIDE SEQUENCE</scope>
    <source>
        <strain evidence="1">H88</strain>
    </source>
</reference>
<proteinExistence type="predicted"/>
<organism evidence="1 2">
    <name type="scientific">Ajellomyces capsulatus (strain H88)</name>
    <name type="common">Darling's disease fungus</name>
    <name type="synonym">Histoplasma capsulatum</name>
    <dbReference type="NCBI Taxonomy" id="544711"/>
    <lineage>
        <taxon>Eukaryota</taxon>
        <taxon>Fungi</taxon>
        <taxon>Dikarya</taxon>
        <taxon>Ascomycota</taxon>
        <taxon>Pezizomycotina</taxon>
        <taxon>Eurotiomycetes</taxon>
        <taxon>Eurotiomycetidae</taxon>
        <taxon>Onygenales</taxon>
        <taxon>Ajellomycetaceae</taxon>
        <taxon>Histoplasma</taxon>
    </lineage>
</organism>
<evidence type="ECO:0000313" key="2">
    <source>
        <dbReference type="Proteomes" id="UP000663419"/>
    </source>
</evidence>
<dbReference type="EMBL" id="CP069104">
    <property type="protein sequence ID" value="QSS52976.1"/>
    <property type="molecule type" value="Genomic_DNA"/>
</dbReference>